<dbReference type="PANTHER" id="PTHR38011:SF11">
    <property type="entry name" value="2,5-DIAMINO-6-RIBOSYLAMINO-4(3H)-PYRIMIDINONE 5'-PHOSPHATE REDUCTASE"/>
    <property type="match status" value="1"/>
</dbReference>
<proteinExistence type="predicted"/>
<dbReference type="PANTHER" id="PTHR38011">
    <property type="entry name" value="DIHYDROFOLATE REDUCTASE FAMILY PROTEIN (AFU_ORTHOLOGUE AFUA_8G06820)"/>
    <property type="match status" value="1"/>
</dbReference>
<keyword evidence="3" id="KW-1185">Reference proteome</keyword>
<dbReference type="AlphaFoldDB" id="A0A4R2HT26"/>
<reference evidence="2 3" key="1">
    <citation type="journal article" date="2015" name="Stand. Genomic Sci.">
        <title>Genomic Encyclopedia of Bacterial and Archaeal Type Strains, Phase III: the genomes of soil and plant-associated and newly described type strains.</title>
        <authorList>
            <person name="Whitman W.B."/>
            <person name="Woyke T."/>
            <person name="Klenk H.P."/>
            <person name="Zhou Y."/>
            <person name="Lilburn T.G."/>
            <person name="Beck B.J."/>
            <person name="De Vos P."/>
            <person name="Vandamme P."/>
            <person name="Eisen J.A."/>
            <person name="Garrity G."/>
            <person name="Hugenholtz P."/>
            <person name="Kyrpides N.C."/>
        </authorList>
    </citation>
    <scope>NUCLEOTIDE SEQUENCE [LARGE SCALE GENOMIC DNA]</scope>
    <source>
        <strain evidence="2 3">VKM Ac-2572</strain>
    </source>
</reference>
<protein>
    <submittedName>
        <fullName evidence="2">Dihydrofolate reductase</fullName>
    </submittedName>
</protein>
<dbReference type="SUPFAM" id="SSF53597">
    <property type="entry name" value="Dihydrofolate reductase-like"/>
    <property type="match status" value="1"/>
</dbReference>
<organism evidence="2 3">
    <name type="scientific">Kribbella steppae</name>
    <dbReference type="NCBI Taxonomy" id="2512223"/>
    <lineage>
        <taxon>Bacteria</taxon>
        <taxon>Bacillati</taxon>
        <taxon>Actinomycetota</taxon>
        <taxon>Actinomycetes</taxon>
        <taxon>Propionibacteriales</taxon>
        <taxon>Kribbellaceae</taxon>
        <taxon>Kribbella</taxon>
    </lineage>
</organism>
<dbReference type="Pfam" id="PF01872">
    <property type="entry name" value="RibD_C"/>
    <property type="match status" value="1"/>
</dbReference>
<dbReference type="InterPro" id="IPR002734">
    <property type="entry name" value="RibDG_C"/>
</dbReference>
<sequence>MRELTYFIAATLDGYIADPSGGDPTDVSPGGFFLSQGDHSAPLISAYPETLPGAVRELLGLDAPNTVFDTVLMGRKSWELGKALGSTNSYPRLRNYVFSRTLTESTDPTVEFVSTDPVAKVRELKQEDGLGIWLCGGGGLAETLWPEIDRLVIKVNPVVIGAGIKLFDGADFAVRRLELTDHQVYQSGVAVLTYRKA</sequence>
<dbReference type="Gene3D" id="3.40.430.10">
    <property type="entry name" value="Dihydrofolate Reductase, subunit A"/>
    <property type="match status" value="1"/>
</dbReference>
<dbReference type="InterPro" id="IPR024072">
    <property type="entry name" value="DHFR-like_dom_sf"/>
</dbReference>
<feature type="domain" description="Bacterial bifunctional deaminase-reductase C-terminal" evidence="1">
    <location>
        <begin position="4"/>
        <end position="190"/>
    </location>
</feature>
<dbReference type="RefSeq" id="WP_132208219.1">
    <property type="nucleotide sequence ID" value="NZ_SLWN01000002.1"/>
</dbReference>
<dbReference type="GO" id="GO:0008703">
    <property type="term" value="F:5-amino-6-(5-phosphoribosylamino)uracil reductase activity"/>
    <property type="evidence" value="ECO:0007669"/>
    <property type="project" value="InterPro"/>
</dbReference>
<comment type="caution">
    <text evidence="2">The sequence shown here is derived from an EMBL/GenBank/DDBJ whole genome shotgun (WGS) entry which is preliminary data.</text>
</comment>
<dbReference type="InterPro" id="IPR050765">
    <property type="entry name" value="Riboflavin_Biosynth_HTPR"/>
</dbReference>
<evidence type="ECO:0000313" key="3">
    <source>
        <dbReference type="Proteomes" id="UP000294508"/>
    </source>
</evidence>
<dbReference type="Proteomes" id="UP000294508">
    <property type="component" value="Unassembled WGS sequence"/>
</dbReference>
<accession>A0A4R2HT26</accession>
<evidence type="ECO:0000313" key="2">
    <source>
        <dbReference type="EMBL" id="TCO34454.1"/>
    </source>
</evidence>
<dbReference type="GO" id="GO:0009231">
    <property type="term" value="P:riboflavin biosynthetic process"/>
    <property type="evidence" value="ECO:0007669"/>
    <property type="project" value="InterPro"/>
</dbReference>
<dbReference type="OrthoDB" id="3471498at2"/>
<name>A0A4R2HT26_9ACTN</name>
<gene>
    <name evidence="2" type="ORF">EV652_102520</name>
</gene>
<dbReference type="EMBL" id="SLWN01000002">
    <property type="protein sequence ID" value="TCO34454.1"/>
    <property type="molecule type" value="Genomic_DNA"/>
</dbReference>
<evidence type="ECO:0000259" key="1">
    <source>
        <dbReference type="Pfam" id="PF01872"/>
    </source>
</evidence>